<name>A0ABS4XA69_9MICC</name>
<evidence type="ECO:0000313" key="3">
    <source>
        <dbReference type="Proteomes" id="UP001296993"/>
    </source>
</evidence>
<evidence type="ECO:0000256" key="1">
    <source>
        <dbReference type="SAM" id="MobiDB-lite"/>
    </source>
</evidence>
<accession>A0ABS4XA69</accession>
<protein>
    <submittedName>
        <fullName evidence="2">Uncharacterized protein</fullName>
    </submittedName>
</protein>
<feature type="region of interest" description="Disordered" evidence="1">
    <location>
        <begin position="1"/>
        <end position="30"/>
    </location>
</feature>
<comment type="caution">
    <text evidence="2">The sequence shown here is derived from an EMBL/GenBank/DDBJ whole genome shotgun (WGS) entry which is preliminary data.</text>
</comment>
<dbReference type="EMBL" id="JAGIOF010000001">
    <property type="protein sequence ID" value="MBP2385263.1"/>
    <property type="molecule type" value="Genomic_DNA"/>
</dbReference>
<feature type="compositionally biased region" description="Basic residues" evidence="1">
    <location>
        <begin position="1"/>
        <end position="19"/>
    </location>
</feature>
<reference evidence="2 3" key="1">
    <citation type="submission" date="2021-03" db="EMBL/GenBank/DDBJ databases">
        <title>Sequencing the genomes of 1000 actinobacteria strains.</title>
        <authorList>
            <person name="Klenk H.-P."/>
        </authorList>
    </citation>
    <scope>NUCLEOTIDE SEQUENCE [LARGE SCALE GENOMIC DNA]</scope>
    <source>
        <strain evidence="2 3">DSM 15797</strain>
    </source>
</reference>
<dbReference type="RefSeq" id="WP_209996060.1">
    <property type="nucleotide sequence ID" value="NZ_BAAAJY010000012.1"/>
</dbReference>
<evidence type="ECO:0000313" key="2">
    <source>
        <dbReference type="EMBL" id="MBP2385263.1"/>
    </source>
</evidence>
<dbReference type="Proteomes" id="UP001296993">
    <property type="component" value="Unassembled WGS sequence"/>
</dbReference>
<gene>
    <name evidence="2" type="ORF">JOF47_000774</name>
</gene>
<proteinExistence type="predicted"/>
<sequence length="157" mass="17467">MPTKNKSTKNKQHRRRHANHSTSGRPGRPAIHSVGAAQIRAIEPQYILWRARTIPAEQAVDEWHRLAALLDLYAVENRFGSLDALETVPLASLMDSVVNEFPDSARFLLGLVDRYLHFLAETGTGNAAKGLFPHCTSCSRVARVPCAIDPRFANLAW</sequence>
<keyword evidence="3" id="KW-1185">Reference proteome</keyword>
<organism evidence="2 3">
    <name type="scientific">Paeniglutamicibacter kerguelensis</name>
    <dbReference type="NCBI Taxonomy" id="254788"/>
    <lineage>
        <taxon>Bacteria</taxon>
        <taxon>Bacillati</taxon>
        <taxon>Actinomycetota</taxon>
        <taxon>Actinomycetes</taxon>
        <taxon>Micrococcales</taxon>
        <taxon>Micrococcaceae</taxon>
        <taxon>Paeniglutamicibacter</taxon>
    </lineage>
</organism>